<name>A0A4Y2LH66_ARAVE</name>
<proteinExistence type="predicted"/>
<dbReference type="EMBL" id="BGPR01005703">
    <property type="protein sequence ID" value="GBN12667.1"/>
    <property type="molecule type" value="Genomic_DNA"/>
</dbReference>
<evidence type="ECO:0000313" key="1">
    <source>
        <dbReference type="EMBL" id="GBN12667.1"/>
    </source>
</evidence>
<sequence>MTYKKEDEDANCLIVKALGLAPTHPSVVVIEPGYDPEAVVDVGNRFLVALHGYPITTSDTPSLNNVCYKCYMKSSFNESSNMASLRSCPPTFSKVYYQIQH</sequence>
<protein>
    <submittedName>
        <fullName evidence="1">Uncharacterized protein</fullName>
    </submittedName>
</protein>
<dbReference type="Proteomes" id="UP000499080">
    <property type="component" value="Unassembled WGS sequence"/>
</dbReference>
<accession>A0A4Y2LH66</accession>
<keyword evidence="2" id="KW-1185">Reference proteome</keyword>
<gene>
    <name evidence="1" type="ORF">AVEN_47084_1</name>
</gene>
<evidence type="ECO:0000313" key="2">
    <source>
        <dbReference type="Proteomes" id="UP000499080"/>
    </source>
</evidence>
<organism evidence="1 2">
    <name type="scientific">Araneus ventricosus</name>
    <name type="common">Orbweaver spider</name>
    <name type="synonym">Epeira ventricosa</name>
    <dbReference type="NCBI Taxonomy" id="182803"/>
    <lineage>
        <taxon>Eukaryota</taxon>
        <taxon>Metazoa</taxon>
        <taxon>Ecdysozoa</taxon>
        <taxon>Arthropoda</taxon>
        <taxon>Chelicerata</taxon>
        <taxon>Arachnida</taxon>
        <taxon>Araneae</taxon>
        <taxon>Araneomorphae</taxon>
        <taxon>Entelegynae</taxon>
        <taxon>Araneoidea</taxon>
        <taxon>Araneidae</taxon>
        <taxon>Araneus</taxon>
    </lineage>
</organism>
<reference evidence="1 2" key="1">
    <citation type="journal article" date="2019" name="Sci. Rep.">
        <title>Orb-weaving spider Araneus ventricosus genome elucidates the spidroin gene catalogue.</title>
        <authorList>
            <person name="Kono N."/>
            <person name="Nakamura H."/>
            <person name="Ohtoshi R."/>
            <person name="Moran D.A.P."/>
            <person name="Shinohara A."/>
            <person name="Yoshida Y."/>
            <person name="Fujiwara M."/>
            <person name="Mori M."/>
            <person name="Tomita M."/>
            <person name="Arakawa K."/>
        </authorList>
    </citation>
    <scope>NUCLEOTIDE SEQUENCE [LARGE SCALE GENOMIC DNA]</scope>
</reference>
<dbReference type="AlphaFoldDB" id="A0A4Y2LH66"/>
<comment type="caution">
    <text evidence="1">The sequence shown here is derived from an EMBL/GenBank/DDBJ whole genome shotgun (WGS) entry which is preliminary data.</text>
</comment>